<proteinExistence type="predicted"/>
<protein>
    <submittedName>
        <fullName evidence="1">Uncharacterized protein</fullName>
    </submittedName>
</protein>
<sequence>MRGYLAVTPSELAHLISQSEIEIDSAFVQTQQFLAANPGLGEEEAEYILSLLAAEDSLALQEDSAKFSFALAVDFTPDQLGAESDVEVEIKAPIKFSQVDCLFVGDATLEDGELTWFAAQEISENLTSWLAK</sequence>
<dbReference type="InterPro" id="IPR054206">
    <property type="entry name" value="DUF6912"/>
</dbReference>
<comment type="caution">
    <text evidence="1">The sequence shown here is derived from an EMBL/GenBank/DDBJ whole genome shotgun (WGS) entry which is preliminary data.</text>
</comment>
<gene>
    <name evidence="1" type="ORF">GM50_3770</name>
</gene>
<name>A0A094SN37_9ZZZZ</name>
<evidence type="ECO:0000313" key="1">
    <source>
        <dbReference type="EMBL" id="KGA19958.1"/>
    </source>
</evidence>
<organism evidence="1">
    <name type="scientific">freshwater metagenome</name>
    <dbReference type="NCBI Taxonomy" id="449393"/>
    <lineage>
        <taxon>unclassified sequences</taxon>
        <taxon>metagenomes</taxon>
        <taxon>ecological metagenomes</taxon>
    </lineage>
</organism>
<accession>A0A094SN37</accession>
<dbReference type="EMBL" id="JNSK01000007">
    <property type="protein sequence ID" value="KGA19958.1"/>
    <property type="molecule type" value="Genomic_DNA"/>
</dbReference>
<dbReference type="AlphaFoldDB" id="A0A094SN37"/>
<dbReference type="Pfam" id="PF21853">
    <property type="entry name" value="DUF6912"/>
    <property type="match status" value="1"/>
</dbReference>
<reference evidence="1" key="1">
    <citation type="submission" date="2014-05" db="EMBL/GenBank/DDBJ databases">
        <title>Key roles for freshwater Actinobacteria revealed by deep metagenomic sequencing.</title>
        <authorList>
            <person name="Ghai R."/>
            <person name="Mizuno C.M."/>
            <person name="Picazo A."/>
            <person name="Camacho A."/>
            <person name="Rodriguez-Valera F."/>
        </authorList>
    </citation>
    <scope>NUCLEOTIDE SEQUENCE</scope>
</reference>